<evidence type="ECO:0000313" key="1">
    <source>
        <dbReference type="EMBL" id="GLS47142.1"/>
    </source>
</evidence>
<accession>A0ABQ6D9V5</accession>
<protein>
    <recommendedName>
        <fullName evidence="3">DUF1508 domain-containing protein</fullName>
    </recommendedName>
</protein>
<keyword evidence="2" id="KW-1185">Reference proteome</keyword>
<name>A0ABQ6D9V5_9HYPH</name>
<proteinExistence type="predicted"/>
<dbReference type="Proteomes" id="UP001156881">
    <property type="component" value="Unassembled WGS sequence"/>
</dbReference>
<reference evidence="2" key="1">
    <citation type="journal article" date="2019" name="Int. J. Syst. Evol. Microbiol.">
        <title>The Global Catalogue of Microorganisms (GCM) 10K type strain sequencing project: providing services to taxonomists for standard genome sequencing and annotation.</title>
        <authorList>
            <consortium name="The Broad Institute Genomics Platform"/>
            <consortium name="The Broad Institute Genome Sequencing Center for Infectious Disease"/>
            <person name="Wu L."/>
            <person name="Ma J."/>
        </authorList>
    </citation>
    <scope>NUCLEOTIDE SEQUENCE [LARGE SCALE GENOMIC DNA]</scope>
    <source>
        <strain evidence="2">NBRC 107710</strain>
    </source>
</reference>
<dbReference type="EMBL" id="BSPG01000161">
    <property type="protein sequence ID" value="GLS47142.1"/>
    <property type="molecule type" value="Genomic_DNA"/>
</dbReference>
<comment type="caution">
    <text evidence="1">The sequence shown here is derived from an EMBL/GenBank/DDBJ whole genome shotgun (WGS) entry which is preliminary data.</text>
</comment>
<evidence type="ECO:0000313" key="2">
    <source>
        <dbReference type="Proteomes" id="UP001156881"/>
    </source>
</evidence>
<gene>
    <name evidence="1" type="ORF">GCM10007884_51520</name>
</gene>
<organism evidence="1 2">
    <name type="scientific">Methylobacterium brachythecii</name>
    <dbReference type="NCBI Taxonomy" id="1176177"/>
    <lineage>
        <taxon>Bacteria</taxon>
        <taxon>Pseudomonadati</taxon>
        <taxon>Pseudomonadota</taxon>
        <taxon>Alphaproteobacteria</taxon>
        <taxon>Hyphomicrobiales</taxon>
        <taxon>Methylobacteriaceae</taxon>
        <taxon>Methylobacterium</taxon>
    </lineage>
</organism>
<sequence>MTCINSHRIEIAEDPVNPLYYRWQIFQDGKLLDLSGFAYATARSAKEAAQVALKWHLILEPLRSRLDMSGFHPQH</sequence>
<evidence type="ECO:0008006" key="3">
    <source>
        <dbReference type="Google" id="ProtNLM"/>
    </source>
</evidence>